<organism evidence="2 3">
    <name type="scientific">Mus spicilegus</name>
    <name type="common">Mound-building mouse</name>
    <dbReference type="NCBI Taxonomy" id="10103"/>
    <lineage>
        <taxon>Eukaryota</taxon>
        <taxon>Metazoa</taxon>
        <taxon>Chordata</taxon>
        <taxon>Craniata</taxon>
        <taxon>Vertebrata</taxon>
        <taxon>Euteleostomi</taxon>
        <taxon>Mammalia</taxon>
        <taxon>Eutheria</taxon>
        <taxon>Euarchontoglires</taxon>
        <taxon>Glires</taxon>
        <taxon>Rodentia</taxon>
        <taxon>Myomorpha</taxon>
        <taxon>Muroidea</taxon>
        <taxon>Muridae</taxon>
        <taxon>Murinae</taxon>
        <taxon>Mus</taxon>
        <taxon>Mus</taxon>
    </lineage>
</organism>
<feature type="transmembrane region" description="Helical" evidence="1">
    <location>
        <begin position="16"/>
        <end position="34"/>
    </location>
</feature>
<reference evidence="2" key="1">
    <citation type="submission" date="2025-08" db="UniProtKB">
        <authorList>
            <consortium name="Ensembl"/>
        </authorList>
    </citation>
    <scope>IDENTIFICATION</scope>
</reference>
<keyword evidence="1" id="KW-0812">Transmembrane</keyword>
<keyword evidence="1" id="KW-1133">Transmembrane helix</keyword>
<sequence length="55" mass="6258">MLFSSCFASKTLKKKLWCLGYLYCDGLLVLLIILPSRVDSIRLLLTLGISKSYRC</sequence>
<dbReference type="AlphaFoldDB" id="A0A8C6I3T3"/>
<dbReference type="Proteomes" id="UP000694415">
    <property type="component" value="Unplaced"/>
</dbReference>
<evidence type="ECO:0000313" key="2">
    <source>
        <dbReference type="Ensembl" id="ENSMSIP00000031394.1"/>
    </source>
</evidence>
<keyword evidence="3" id="KW-1185">Reference proteome</keyword>
<dbReference type="Ensembl" id="ENSMSIT00000039582.1">
    <property type="protein sequence ID" value="ENSMSIP00000031394.1"/>
    <property type="gene ID" value="ENSMSIG00000026282.1"/>
</dbReference>
<accession>A0A8C6I3T3</accession>
<protein>
    <submittedName>
        <fullName evidence="2">Uncharacterized protein</fullName>
    </submittedName>
</protein>
<evidence type="ECO:0000256" key="1">
    <source>
        <dbReference type="SAM" id="Phobius"/>
    </source>
</evidence>
<name>A0A8C6I3T3_MUSSI</name>
<evidence type="ECO:0000313" key="3">
    <source>
        <dbReference type="Proteomes" id="UP000694415"/>
    </source>
</evidence>
<proteinExistence type="predicted"/>
<reference evidence="2" key="2">
    <citation type="submission" date="2025-09" db="UniProtKB">
        <authorList>
            <consortium name="Ensembl"/>
        </authorList>
    </citation>
    <scope>IDENTIFICATION</scope>
</reference>
<keyword evidence="1" id="KW-0472">Membrane</keyword>